<dbReference type="WBParaSite" id="Gr19_v10_g13875.t1">
    <property type="protein sequence ID" value="Gr19_v10_g13875.t1"/>
    <property type="gene ID" value="Gr19_v10_g13875"/>
</dbReference>
<accession>A0A914H3R5</accession>
<protein>
    <submittedName>
        <fullName evidence="2">Uncharacterized protein</fullName>
    </submittedName>
</protein>
<proteinExistence type="predicted"/>
<sequence>MLTRLVDCTQNGVCTLHKNVGVAVEVSGLNGASDESPRPVRRRRRGGVCVYVAAVRPAAPKQLMLMDLVFGKQYMHAFPTTTGGGSINCGLAFVVPELQRICANLMRVYDAMAGSYVHHKIGLLADPFWKDSKHFGHPNPQRQNERTAAVPAPSGGTHCGGNHPTEFGQFSARTTQRCRWPEPLGGAAGRGGGDGRWPAHANGAVGSLTSGPLLSPLHSLSVGAPQQHQQQQQHEVWWRMGKYIHIYTLASNYALMEQWSTLMDAEWRRRKKKAATTTTTMTSASRLGQSAHDFCYVRVSCNRHFWHTNCRDETHRQKQLLFIHSRAHQRLQRGEKIWVDHNH</sequence>
<dbReference type="Proteomes" id="UP000887572">
    <property type="component" value="Unplaced"/>
</dbReference>
<reference evidence="2" key="1">
    <citation type="submission" date="2022-11" db="UniProtKB">
        <authorList>
            <consortium name="WormBaseParasite"/>
        </authorList>
    </citation>
    <scope>IDENTIFICATION</scope>
</reference>
<name>A0A914H3R5_GLORO</name>
<evidence type="ECO:0000313" key="2">
    <source>
        <dbReference type="WBParaSite" id="Gr19_v10_g13875.t1"/>
    </source>
</evidence>
<dbReference type="AlphaFoldDB" id="A0A914H3R5"/>
<organism evidence="1 2">
    <name type="scientific">Globodera rostochiensis</name>
    <name type="common">Golden nematode worm</name>
    <name type="synonym">Heterodera rostochiensis</name>
    <dbReference type="NCBI Taxonomy" id="31243"/>
    <lineage>
        <taxon>Eukaryota</taxon>
        <taxon>Metazoa</taxon>
        <taxon>Ecdysozoa</taxon>
        <taxon>Nematoda</taxon>
        <taxon>Chromadorea</taxon>
        <taxon>Rhabditida</taxon>
        <taxon>Tylenchina</taxon>
        <taxon>Tylenchomorpha</taxon>
        <taxon>Tylenchoidea</taxon>
        <taxon>Heteroderidae</taxon>
        <taxon>Heteroderinae</taxon>
        <taxon>Globodera</taxon>
    </lineage>
</organism>
<evidence type="ECO:0000313" key="1">
    <source>
        <dbReference type="Proteomes" id="UP000887572"/>
    </source>
</evidence>
<keyword evidence="1" id="KW-1185">Reference proteome</keyword>